<accession>A0A2T6KR27</accession>
<feature type="region of interest" description="Disordered" evidence="1">
    <location>
        <begin position="79"/>
        <end position="142"/>
    </location>
</feature>
<feature type="compositionally biased region" description="Acidic residues" evidence="1">
    <location>
        <begin position="97"/>
        <end position="122"/>
    </location>
</feature>
<keyword evidence="4" id="KW-1185">Reference proteome</keyword>
<dbReference type="PROSITE" id="PS51257">
    <property type="entry name" value="PROKAR_LIPOPROTEIN"/>
    <property type="match status" value="1"/>
</dbReference>
<evidence type="ECO:0000313" key="4">
    <source>
        <dbReference type="Proteomes" id="UP000244523"/>
    </source>
</evidence>
<reference evidence="3 4" key="1">
    <citation type="submission" date="2018-04" db="EMBL/GenBank/DDBJ databases">
        <title>Genomic Encyclopedia of Archaeal and Bacterial Type Strains, Phase II (KMG-II): from individual species to whole genera.</title>
        <authorList>
            <person name="Goeker M."/>
        </authorList>
    </citation>
    <scope>NUCLEOTIDE SEQUENCE [LARGE SCALE GENOMIC DNA]</scope>
    <source>
        <strain evidence="3 4">DSM 29955</strain>
    </source>
</reference>
<dbReference type="RefSeq" id="WP_133175925.1">
    <property type="nucleotide sequence ID" value="NZ_QBUD01000001.1"/>
</dbReference>
<evidence type="ECO:0000313" key="3">
    <source>
        <dbReference type="EMBL" id="PUB19000.1"/>
    </source>
</evidence>
<sequence>MKRTRLSIVLGIVALTIASGCAPEPVPRPIYAEPVFDKYGNPDCRPIDTPIGGAYTVDLPICPQIGTEPQTGNVLQSAIFGPIDYDNGPDSVSESGSDTDDEPDTPDDGGDDDVTPPDDEEPGNQNRNRNQNQNQNRQSSGS</sequence>
<proteinExistence type="predicted"/>
<name>A0A2T6KR27_9RHOB</name>
<protein>
    <submittedName>
        <fullName evidence="3">Uncharacterized protein</fullName>
    </submittedName>
</protein>
<feature type="signal peptide" evidence="2">
    <location>
        <begin position="1"/>
        <end position="22"/>
    </location>
</feature>
<feature type="chain" id="PRO_5015773014" evidence="2">
    <location>
        <begin position="23"/>
        <end position="142"/>
    </location>
</feature>
<evidence type="ECO:0000256" key="1">
    <source>
        <dbReference type="SAM" id="MobiDB-lite"/>
    </source>
</evidence>
<dbReference type="AlphaFoldDB" id="A0A2T6KR27"/>
<gene>
    <name evidence="3" type="ORF">C8N45_101591</name>
</gene>
<keyword evidence="2" id="KW-0732">Signal</keyword>
<dbReference type="EMBL" id="QBUD01000001">
    <property type="protein sequence ID" value="PUB19000.1"/>
    <property type="molecule type" value="Genomic_DNA"/>
</dbReference>
<dbReference type="OrthoDB" id="7871094at2"/>
<evidence type="ECO:0000256" key="2">
    <source>
        <dbReference type="SAM" id="SignalP"/>
    </source>
</evidence>
<dbReference type="Proteomes" id="UP000244523">
    <property type="component" value="Unassembled WGS sequence"/>
</dbReference>
<feature type="compositionally biased region" description="Low complexity" evidence="1">
    <location>
        <begin position="123"/>
        <end position="142"/>
    </location>
</feature>
<comment type="caution">
    <text evidence="3">The sequence shown here is derived from an EMBL/GenBank/DDBJ whole genome shotgun (WGS) entry which is preliminary data.</text>
</comment>
<organism evidence="3 4">
    <name type="scientific">Yoonia sediminilitoris</name>
    <dbReference type="NCBI Taxonomy" id="1286148"/>
    <lineage>
        <taxon>Bacteria</taxon>
        <taxon>Pseudomonadati</taxon>
        <taxon>Pseudomonadota</taxon>
        <taxon>Alphaproteobacteria</taxon>
        <taxon>Rhodobacterales</taxon>
        <taxon>Paracoccaceae</taxon>
        <taxon>Yoonia</taxon>
    </lineage>
</organism>